<keyword evidence="6" id="KW-1185">Reference proteome</keyword>
<dbReference type="Pfam" id="PF03328">
    <property type="entry name" value="HpcH_HpaI"/>
    <property type="match status" value="1"/>
</dbReference>
<dbReference type="Gene3D" id="3.20.20.60">
    <property type="entry name" value="Phosphoenolpyruvate-binding domains"/>
    <property type="match status" value="1"/>
</dbReference>
<dbReference type="SUPFAM" id="SSF51621">
    <property type="entry name" value="Phosphoenolpyruvate/pyruvate domain"/>
    <property type="match status" value="1"/>
</dbReference>
<feature type="domain" description="HpcH/HpaI aldolase/citrate lyase" evidence="4">
    <location>
        <begin position="13"/>
        <end position="227"/>
    </location>
</feature>
<accession>A0ABP8I8Y4</accession>
<dbReference type="PANTHER" id="PTHR30502">
    <property type="entry name" value="2-KETO-3-DEOXY-L-RHAMNONATE ALDOLASE"/>
    <property type="match status" value="1"/>
</dbReference>
<evidence type="ECO:0000256" key="2">
    <source>
        <dbReference type="ARBA" id="ARBA00022723"/>
    </source>
</evidence>
<comment type="similarity">
    <text evidence="1">Belongs to the HpcH/HpaI aldolase family.</text>
</comment>
<evidence type="ECO:0000259" key="4">
    <source>
        <dbReference type="Pfam" id="PF03328"/>
    </source>
</evidence>
<dbReference type="EMBL" id="BAABGJ010000079">
    <property type="protein sequence ID" value="GAA4353882.1"/>
    <property type="molecule type" value="Genomic_DNA"/>
</dbReference>
<reference evidence="6" key="1">
    <citation type="journal article" date="2019" name="Int. J. Syst. Evol. Microbiol.">
        <title>The Global Catalogue of Microorganisms (GCM) 10K type strain sequencing project: providing services to taxonomists for standard genome sequencing and annotation.</title>
        <authorList>
            <consortium name="The Broad Institute Genomics Platform"/>
            <consortium name="The Broad Institute Genome Sequencing Center for Infectious Disease"/>
            <person name="Wu L."/>
            <person name="Ma J."/>
        </authorList>
    </citation>
    <scope>NUCLEOTIDE SEQUENCE [LARGE SCALE GENOMIC DNA]</scope>
    <source>
        <strain evidence="6">JCM 17804</strain>
    </source>
</reference>
<evidence type="ECO:0000313" key="5">
    <source>
        <dbReference type="EMBL" id="GAA4353882.1"/>
    </source>
</evidence>
<dbReference type="InterPro" id="IPR005000">
    <property type="entry name" value="Aldolase/citrate-lyase_domain"/>
</dbReference>
<dbReference type="Proteomes" id="UP001500975">
    <property type="component" value="Unassembled WGS sequence"/>
</dbReference>
<evidence type="ECO:0000313" key="6">
    <source>
        <dbReference type="Proteomes" id="UP001500975"/>
    </source>
</evidence>
<comment type="caution">
    <text evidence="5">The sequence shown here is derived from an EMBL/GenBank/DDBJ whole genome shotgun (WGS) entry which is preliminary data.</text>
</comment>
<dbReference type="PANTHER" id="PTHR30502:SF0">
    <property type="entry name" value="PHOSPHOENOLPYRUVATE CARBOXYLASE FAMILY PROTEIN"/>
    <property type="match status" value="1"/>
</dbReference>
<evidence type="ECO:0000256" key="3">
    <source>
        <dbReference type="ARBA" id="ARBA00023239"/>
    </source>
</evidence>
<dbReference type="InterPro" id="IPR050251">
    <property type="entry name" value="HpcH-HpaI_aldolase"/>
</dbReference>
<keyword evidence="2" id="KW-0479">Metal-binding</keyword>
<sequence>MTVRLVRGAEIGAIAAAAGFDALYIDLQHSGISVETAGQISISALAMGVAPFVRVPGVDPHVITRALDAGAIGVIVPDLHSADDARAVVRAARYRPEGERSLPGIMPQLRYRSMPASEATEQLNAAITIVAMIESAAGLAAVDEIAAVPGVDILLVGANDLCTEAGVPGQFDHPLVEEAYAKVLAACRAHGKALGVGGLASRPDLMKKYVAMGGLYVSLGADLSMLVAAATQKRKEAAL</sequence>
<keyword evidence="3 5" id="KW-0456">Lyase</keyword>
<proteinExistence type="inferred from homology"/>
<name>A0ABP8I8Y4_9BURK</name>
<protein>
    <submittedName>
        <fullName evidence="5">Aldolase/citrate lyase family protein</fullName>
    </submittedName>
</protein>
<dbReference type="InterPro" id="IPR015813">
    <property type="entry name" value="Pyrv/PenolPyrv_kinase-like_dom"/>
</dbReference>
<dbReference type="GO" id="GO:0016829">
    <property type="term" value="F:lyase activity"/>
    <property type="evidence" value="ECO:0007669"/>
    <property type="project" value="UniProtKB-KW"/>
</dbReference>
<dbReference type="InterPro" id="IPR040442">
    <property type="entry name" value="Pyrv_kinase-like_dom_sf"/>
</dbReference>
<gene>
    <name evidence="5" type="ORF">GCM10023165_44600</name>
</gene>
<organism evidence="5 6">
    <name type="scientific">Variovorax defluvii</name>
    <dbReference type="NCBI Taxonomy" id="913761"/>
    <lineage>
        <taxon>Bacteria</taxon>
        <taxon>Pseudomonadati</taxon>
        <taxon>Pseudomonadota</taxon>
        <taxon>Betaproteobacteria</taxon>
        <taxon>Burkholderiales</taxon>
        <taxon>Comamonadaceae</taxon>
        <taxon>Variovorax</taxon>
    </lineage>
</organism>
<evidence type="ECO:0000256" key="1">
    <source>
        <dbReference type="ARBA" id="ARBA00005568"/>
    </source>
</evidence>